<dbReference type="Gene3D" id="2.60.120.10">
    <property type="entry name" value="Jelly Rolls"/>
    <property type="match status" value="1"/>
</dbReference>
<feature type="transmembrane region" description="Helical" evidence="1">
    <location>
        <begin position="283"/>
        <end position="304"/>
    </location>
</feature>
<dbReference type="GO" id="GO:0035725">
    <property type="term" value="P:sodium ion transmembrane transport"/>
    <property type="evidence" value="ECO:0007669"/>
    <property type="project" value="TreeGrafter"/>
</dbReference>
<feature type="transmembrane region" description="Helical" evidence="1">
    <location>
        <begin position="159"/>
        <end position="179"/>
    </location>
</feature>
<dbReference type="OrthoDB" id="2021138at2759"/>
<evidence type="ECO:0000259" key="2">
    <source>
        <dbReference type="PROSITE" id="PS50042"/>
    </source>
</evidence>
<dbReference type="Proteomes" id="UP001152562">
    <property type="component" value="Unassembled WGS sequence"/>
</dbReference>
<dbReference type="AlphaFoldDB" id="A0A9P0SZ30"/>
<dbReference type="Gene3D" id="1.10.287.70">
    <property type="match status" value="1"/>
</dbReference>
<dbReference type="PROSITE" id="PS50042">
    <property type="entry name" value="CNMP_BINDING_3"/>
    <property type="match status" value="1"/>
</dbReference>
<dbReference type="PROSITE" id="PS00888">
    <property type="entry name" value="CNMP_BINDING_1"/>
    <property type="match status" value="1"/>
</dbReference>
<dbReference type="Pfam" id="PF00027">
    <property type="entry name" value="cNMP_binding"/>
    <property type="match status" value="1"/>
</dbReference>
<dbReference type="Gene3D" id="1.10.287.630">
    <property type="entry name" value="Helix hairpin bin"/>
    <property type="match status" value="1"/>
</dbReference>
<dbReference type="SUPFAM" id="SSF51206">
    <property type="entry name" value="cAMP-binding domain-like"/>
    <property type="match status" value="1"/>
</dbReference>
<dbReference type="GO" id="GO:0003254">
    <property type="term" value="P:regulation of membrane depolarization"/>
    <property type="evidence" value="ECO:0007669"/>
    <property type="project" value="TreeGrafter"/>
</dbReference>
<dbReference type="GO" id="GO:0005249">
    <property type="term" value="F:voltage-gated potassium channel activity"/>
    <property type="evidence" value="ECO:0007669"/>
    <property type="project" value="TreeGrafter"/>
</dbReference>
<feature type="domain" description="Cyclic nucleotide-binding" evidence="2">
    <location>
        <begin position="413"/>
        <end position="530"/>
    </location>
</feature>
<proteinExistence type="predicted"/>
<dbReference type="SUPFAM" id="SSF81324">
    <property type="entry name" value="Voltage-gated potassium channels"/>
    <property type="match status" value="1"/>
</dbReference>
<comment type="caution">
    <text evidence="3">The sequence shown here is derived from an EMBL/GenBank/DDBJ whole genome shotgun (WGS) entry which is preliminary data.</text>
</comment>
<organism evidence="3 4">
    <name type="scientific">Pieris brassicae</name>
    <name type="common">White butterfly</name>
    <name type="synonym">Large white butterfly</name>
    <dbReference type="NCBI Taxonomy" id="7116"/>
    <lineage>
        <taxon>Eukaryota</taxon>
        <taxon>Metazoa</taxon>
        <taxon>Ecdysozoa</taxon>
        <taxon>Arthropoda</taxon>
        <taxon>Hexapoda</taxon>
        <taxon>Insecta</taxon>
        <taxon>Pterygota</taxon>
        <taxon>Neoptera</taxon>
        <taxon>Endopterygota</taxon>
        <taxon>Lepidoptera</taxon>
        <taxon>Glossata</taxon>
        <taxon>Ditrysia</taxon>
        <taxon>Papilionoidea</taxon>
        <taxon>Pieridae</taxon>
        <taxon>Pierinae</taxon>
        <taxon>Pieris</taxon>
    </lineage>
</organism>
<accession>A0A9P0SZ30</accession>
<dbReference type="GO" id="GO:0098855">
    <property type="term" value="C:HCN channel complex"/>
    <property type="evidence" value="ECO:0007669"/>
    <property type="project" value="TreeGrafter"/>
</dbReference>
<dbReference type="InterPro" id="IPR018490">
    <property type="entry name" value="cNMP-bd_dom_sf"/>
</dbReference>
<dbReference type="PANTHER" id="PTHR45689">
    <property type="entry name" value="I[[H]] CHANNEL, ISOFORM E"/>
    <property type="match status" value="1"/>
</dbReference>
<keyword evidence="1" id="KW-0472">Membrane</keyword>
<dbReference type="EMBL" id="CALOZG010000001">
    <property type="protein sequence ID" value="CAH3935436.1"/>
    <property type="molecule type" value="Genomic_DNA"/>
</dbReference>
<evidence type="ECO:0000256" key="1">
    <source>
        <dbReference type="SAM" id="Phobius"/>
    </source>
</evidence>
<feature type="transmembrane region" description="Helical" evidence="1">
    <location>
        <begin position="310"/>
        <end position="335"/>
    </location>
</feature>
<evidence type="ECO:0000313" key="3">
    <source>
        <dbReference type="EMBL" id="CAH3935436.1"/>
    </source>
</evidence>
<name>A0A9P0SZ30_PIEBR</name>
<keyword evidence="4" id="KW-1185">Reference proteome</keyword>
<keyword evidence="1" id="KW-1133">Transmembrane helix</keyword>
<keyword evidence="1" id="KW-0812">Transmembrane</keyword>
<feature type="transmembrane region" description="Helical" evidence="1">
    <location>
        <begin position="227"/>
        <end position="251"/>
    </location>
</feature>
<evidence type="ECO:0000313" key="4">
    <source>
        <dbReference type="Proteomes" id="UP001152562"/>
    </source>
</evidence>
<dbReference type="InterPro" id="IPR051413">
    <property type="entry name" value="K/Na_HCN_channel"/>
</dbReference>
<dbReference type="CDD" id="cd00038">
    <property type="entry name" value="CAP_ED"/>
    <property type="match status" value="1"/>
</dbReference>
<reference evidence="3" key="1">
    <citation type="submission" date="2022-05" db="EMBL/GenBank/DDBJ databases">
        <authorList>
            <person name="Okamura Y."/>
        </authorList>
    </citation>
    <scope>NUCLEOTIDE SEQUENCE</scope>
</reference>
<dbReference type="PANTHER" id="PTHR45689:SF14">
    <property type="entry name" value="CYCLIC NUCLEOTIDE-GATED CATION CHANNEL SUBUNIT A-LIKE PROTEIN"/>
    <property type="match status" value="1"/>
</dbReference>
<dbReference type="SMART" id="SM00100">
    <property type="entry name" value="cNMP"/>
    <property type="match status" value="1"/>
</dbReference>
<protein>
    <recommendedName>
        <fullName evidence="2">Cyclic nucleotide-binding domain-containing protein</fullName>
    </recommendedName>
</protein>
<dbReference type="InterPro" id="IPR000595">
    <property type="entry name" value="cNMP-bd_dom"/>
</dbReference>
<gene>
    <name evidence="3" type="ORF">PIBRA_LOCUS1266</name>
</gene>
<dbReference type="InterPro" id="IPR018488">
    <property type="entry name" value="cNMP-bd_CS"/>
</dbReference>
<feature type="transmembrane region" description="Helical" evidence="1">
    <location>
        <begin position="116"/>
        <end position="139"/>
    </location>
</feature>
<sequence>MLKKHKCTLSLDIDKTTQKKRSIQFIIAQLIRKACLISQDHPNTFDHYRSDTAVTAEQQQQLFEGDSYVIHPLSLFSLYWDGIMAVLNVLHMCCSTFRLCFIIDYPHPLHLHKTDLFMLFLQLLALLDTIIKFNTGFFQESFSNVVMLRKQIACRYLRYKFWIDFLSSVPLQFILLFTGSNMRRFHLLAHVLPLLRIIKLKSTITNLHTVVKIFTLSFMWHRSIHHLILFAVSMHWSSCFLYTPVVFTYYWTGSVPKGYNTFLKSTDVDANGDITKFSICQRYLQALFVCLSTFFGTGFSTYKVNNADEFIIHSCIILYASMFMVYTIVFLLKIYMTQYNSTIRYNGLINQVEAYMQQKQFPKPLKKRVFTFYTYKYENKYYKEDAVLDCLSEQLRHEIVMHTCNRFIQKVKLLRGLAGHLMGELMSYLKPEEYLANDLIVRAGDIGDCVYFIAYGTVAVYSLKGAEITHLEDGDHFGTVAMLMKDSKRIATIVAVEITHVYRLDAIYFRQYLMSNKIIRERIETLASKRMHVTVLQDEEFRRKQEKKWEDNIVLSSHDFS</sequence>
<dbReference type="InterPro" id="IPR014710">
    <property type="entry name" value="RmlC-like_jellyroll"/>
</dbReference>